<dbReference type="KEGG" id="osu:NT6N_24340"/>
<accession>A0AAT9FN54</accession>
<keyword evidence="1" id="KW-1133">Transmembrane helix</keyword>
<reference evidence="2" key="1">
    <citation type="submission" date="2024-07" db="EMBL/GenBank/DDBJ databases">
        <title>Complete genome sequence of Verrucomicrobiaceae bacterium NT6N.</title>
        <authorList>
            <person name="Huang C."/>
            <person name="Takami H."/>
            <person name="Hamasaki K."/>
        </authorList>
    </citation>
    <scope>NUCLEOTIDE SEQUENCE</scope>
    <source>
        <strain evidence="2">NT6N</strain>
    </source>
</reference>
<evidence type="ECO:0000313" key="2">
    <source>
        <dbReference type="EMBL" id="BDS07394.1"/>
    </source>
</evidence>
<evidence type="ECO:0000256" key="1">
    <source>
        <dbReference type="SAM" id="Phobius"/>
    </source>
</evidence>
<feature type="transmembrane region" description="Helical" evidence="1">
    <location>
        <begin position="90"/>
        <end position="112"/>
    </location>
</feature>
<name>A0AAT9FN54_9BACT</name>
<keyword evidence="1" id="KW-0812">Transmembrane</keyword>
<dbReference type="AlphaFoldDB" id="A0AAT9FN54"/>
<keyword evidence="1" id="KW-0472">Membrane</keyword>
<feature type="transmembrane region" description="Helical" evidence="1">
    <location>
        <begin position="63"/>
        <end position="84"/>
    </location>
</feature>
<proteinExistence type="predicted"/>
<organism evidence="2">
    <name type="scientific">Oceaniferula spumae</name>
    <dbReference type="NCBI Taxonomy" id="2979115"/>
    <lineage>
        <taxon>Bacteria</taxon>
        <taxon>Pseudomonadati</taxon>
        <taxon>Verrucomicrobiota</taxon>
        <taxon>Verrucomicrobiia</taxon>
        <taxon>Verrucomicrobiales</taxon>
        <taxon>Verrucomicrobiaceae</taxon>
        <taxon>Oceaniferula</taxon>
    </lineage>
</organism>
<protein>
    <submittedName>
        <fullName evidence="2">Uncharacterized protein</fullName>
    </submittedName>
</protein>
<dbReference type="EMBL" id="AP026866">
    <property type="protein sequence ID" value="BDS07394.1"/>
    <property type="molecule type" value="Genomic_DNA"/>
</dbReference>
<gene>
    <name evidence="2" type="ORF">NT6N_24340</name>
</gene>
<sequence>MQETTSIDESPSPPRFGFVTLFAISALFQVVLATLAIRDGYFPTKEVQHNIPEGDWYWTANRFLMPSFLITGLISIFAGFSLIVRKYTRSTYYAGIIASVMTVMPIGIFLLIPLCKWIRRRRHFE</sequence>
<feature type="transmembrane region" description="Helical" evidence="1">
    <location>
        <begin position="16"/>
        <end position="37"/>
    </location>
</feature>